<dbReference type="Gene3D" id="3.10.20.410">
    <property type="match status" value="1"/>
</dbReference>
<dbReference type="Gene3D" id="2.60.40.2610">
    <property type="entry name" value="Outer membrane usher protein FimD, plug domain"/>
    <property type="match status" value="1"/>
</dbReference>
<evidence type="ECO:0000259" key="11">
    <source>
        <dbReference type="Pfam" id="PF13953"/>
    </source>
</evidence>
<dbReference type="InterPro" id="IPR000015">
    <property type="entry name" value="Fimb_usher"/>
</dbReference>
<keyword evidence="5 10" id="KW-1029">Fimbrium biogenesis</keyword>
<evidence type="ECO:0000256" key="2">
    <source>
        <dbReference type="ARBA" id="ARBA00008064"/>
    </source>
</evidence>
<dbReference type="InterPro" id="IPR042186">
    <property type="entry name" value="FimD_plug_dom"/>
</dbReference>
<dbReference type="InterPro" id="IPR018030">
    <property type="entry name" value="Fimbrial_membr_usher_CS"/>
</dbReference>
<evidence type="ECO:0000313" key="13">
    <source>
        <dbReference type="EMBL" id="QGH64235.1"/>
    </source>
</evidence>
<proteinExistence type="inferred from homology"/>
<feature type="domain" description="PapC-like C-terminal" evidence="11">
    <location>
        <begin position="739"/>
        <end position="807"/>
    </location>
</feature>
<dbReference type="Pfam" id="PF13953">
    <property type="entry name" value="PapC_C"/>
    <property type="match status" value="1"/>
</dbReference>
<dbReference type="PANTHER" id="PTHR30451:SF21">
    <property type="entry name" value="FIMBRIAL USHER DOMAIN-CONTAINING PROTEIN YDET-RELATED"/>
    <property type="match status" value="1"/>
</dbReference>
<dbReference type="FunFam" id="2.60.40.3110:FF:000001">
    <property type="entry name" value="Putative fimbrial outer membrane usher"/>
    <property type="match status" value="1"/>
</dbReference>
<evidence type="ECO:0000259" key="12">
    <source>
        <dbReference type="Pfam" id="PF13954"/>
    </source>
</evidence>
<dbReference type="GO" id="GO:0009297">
    <property type="term" value="P:pilus assembly"/>
    <property type="evidence" value="ECO:0007669"/>
    <property type="project" value="InterPro"/>
</dbReference>
<dbReference type="FunFam" id="2.60.40.2610:FF:000001">
    <property type="entry name" value="Outer membrane fimbrial usher protein"/>
    <property type="match status" value="1"/>
</dbReference>
<dbReference type="InterPro" id="IPR043142">
    <property type="entry name" value="PapC-like_C_sf"/>
</dbReference>
<dbReference type="Pfam" id="PF00577">
    <property type="entry name" value="Usher"/>
    <property type="match status" value="1"/>
</dbReference>
<gene>
    <name evidence="13" type="ORF">GHV41_02845</name>
</gene>
<evidence type="ECO:0000256" key="10">
    <source>
        <dbReference type="RuleBase" id="RU003884"/>
    </source>
</evidence>
<protein>
    <submittedName>
        <fullName evidence="13">Fimbria/pilus outer membrane usher protein</fullName>
    </submittedName>
</protein>
<evidence type="ECO:0000256" key="5">
    <source>
        <dbReference type="ARBA" id="ARBA00022558"/>
    </source>
</evidence>
<evidence type="ECO:0000256" key="9">
    <source>
        <dbReference type="ARBA" id="ARBA00023237"/>
    </source>
</evidence>
<dbReference type="InterPro" id="IPR037224">
    <property type="entry name" value="PapC_N_sf"/>
</dbReference>
<dbReference type="Proteomes" id="UP000381260">
    <property type="component" value="Chromosome"/>
</dbReference>
<evidence type="ECO:0000256" key="8">
    <source>
        <dbReference type="ARBA" id="ARBA00023136"/>
    </source>
</evidence>
<dbReference type="InterPro" id="IPR025885">
    <property type="entry name" value="PapC_N"/>
</dbReference>
<sequence>MGFSAGASDYYFNPAALEMQDPTQQSVDLENLYSSGGDIPGDYRVDVYLNDNFVETRSVKFIKSADNKLAPEITAQQFSTMGVKNQAFPVLQQLSDEQVITDIGQYIPAASTHFNFEQQRLDISIPQAALDSKARGYVDPALWDQGLPALLFNYTFSGSSTQRNGQSARDNNYYFNLQSGANLGAWRLRNYSTYTRDDQGRQKWSSVNTYLQRDIHVLKSQFIAGQSTTPGMVFDSNQFTGVQLTSDDSMLPDSLRGFAPSVRGIAQSNAQVTVRQNGYVIYQTYVAPGAFEINDLYPTSASGDLHVTVTEADGSEHSFVQPFSAVPIMLRQGQFKYSLVGGRYRSANANSQTPTFGQTSLIYGLPYSTTLYGGLLGADNYWAATLGLGHGFGDIGSISADITQAKSKLPNGTDSSGQSYRIQYSKDIALTGTTFTLASYRYSTAGFYTFQEVNEIGTLSPDAPGYSNVGYNYNKRSKSQLSLNQSFKEYGSIYISAYQQDYWRMSGFQRTINTGYSQSIYGVSYSLNYSYSQMPGTQTGDKQLSFSIQVPLSRLLANSWATYSVNSGSNGSVTQQAGLSGTALEDNNLSYALQQSLANQGQGNSGNASVRYKGSQGEINGGYNYSKGSQQVNYGMQGGVVVHQYGVTFSQPLGDTVALVRAPGAANLKVENNTGVYTDSRGYAVVPYVSTYRNNRIGLDTRSMGDNVDIETTVQNVVPTRGAVTLASFKTRLGSRAIITLHYQGKPVPLGATATLIEEEENGQPNSALVGDGGQLYISGIPDNGTLRVQWGKAADKQCSVDFTLPAAKENETTALRIFDATCR</sequence>
<keyword evidence="9 10" id="KW-0998">Cell outer membrane</keyword>
<evidence type="ECO:0000256" key="4">
    <source>
        <dbReference type="ARBA" id="ARBA00022452"/>
    </source>
</evidence>
<organism evidence="13 14">
    <name type="scientific">Serratia proteamaculans</name>
    <dbReference type="NCBI Taxonomy" id="28151"/>
    <lineage>
        <taxon>Bacteria</taxon>
        <taxon>Pseudomonadati</taxon>
        <taxon>Pseudomonadota</taxon>
        <taxon>Gammaproteobacteria</taxon>
        <taxon>Enterobacterales</taxon>
        <taxon>Yersiniaceae</taxon>
        <taxon>Serratia</taxon>
    </lineage>
</organism>
<feature type="domain" description="PapC N-terminal" evidence="12">
    <location>
        <begin position="11"/>
        <end position="157"/>
    </location>
</feature>
<keyword evidence="8 10" id="KW-0472">Membrane</keyword>
<dbReference type="GO" id="GO:0009279">
    <property type="term" value="C:cell outer membrane"/>
    <property type="evidence" value="ECO:0007669"/>
    <property type="project" value="UniProtKB-SubCell"/>
</dbReference>
<dbReference type="Pfam" id="PF13954">
    <property type="entry name" value="PapC_N"/>
    <property type="match status" value="1"/>
</dbReference>
<dbReference type="PROSITE" id="PS01151">
    <property type="entry name" value="FIMBRIAL_USHER"/>
    <property type="match status" value="1"/>
</dbReference>
<comment type="subcellular location">
    <subcellularLocation>
        <location evidence="1 10">Cell outer membrane</location>
        <topology evidence="1 10">Multi-pass membrane protein</topology>
    </subcellularLocation>
</comment>
<accession>A0A5Q2VK51</accession>
<dbReference type="GO" id="GO:0015473">
    <property type="term" value="F:fimbrial usher porin activity"/>
    <property type="evidence" value="ECO:0007669"/>
    <property type="project" value="InterPro"/>
</dbReference>
<dbReference type="InterPro" id="IPR025949">
    <property type="entry name" value="PapC-like_C"/>
</dbReference>
<evidence type="ECO:0000256" key="1">
    <source>
        <dbReference type="ARBA" id="ARBA00004571"/>
    </source>
</evidence>
<keyword evidence="6 10" id="KW-0812">Transmembrane</keyword>
<name>A0A5Q2VK51_SERPR</name>
<dbReference type="AlphaFoldDB" id="A0A5Q2VK51"/>
<comment type="similarity">
    <text evidence="2 10">Belongs to the fimbrial export usher family.</text>
</comment>
<keyword evidence="3 10" id="KW-0813">Transport</keyword>
<evidence type="ECO:0000256" key="7">
    <source>
        <dbReference type="ARBA" id="ARBA00022729"/>
    </source>
</evidence>
<evidence type="ECO:0000313" key="14">
    <source>
        <dbReference type="Proteomes" id="UP000381260"/>
    </source>
</evidence>
<dbReference type="PANTHER" id="PTHR30451">
    <property type="entry name" value="OUTER MEMBRANE USHER PROTEIN"/>
    <property type="match status" value="1"/>
</dbReference>
<dbReference type="Gene3D" id="2.60.40.2070">
    <property type="match status" value="1"/>
</dbReference>
<evidence type="ECO:0000256" key="6">
    <source>
        <dbReference type="ARBA" id="ARBA00022692"/>
    </source>
</evidence>
<reference evidence="13 14" key="1">
    <citation type="submission" date="2019-11" db="EMBL/GenBank/DDBJ databases">
        <title>The Phosphoenolpyruvate Phosphotransferase System Regulates Serratia proteamaculans 336X Biofilm Formation and Wheat Roots colonization.</title>
        <authorList>
            <person name="Liu F."/>
        </authorList>
    </citation>
    <scope>NUCLEOTIDE SEQUENCE [LARGE SCALE GENOMIC DNA]</scope>
    <source>
        <strain evidence="13 14">336X</strain>
    </source>
</reference>
<keyword evidence="4" id="KW-1134">Transmembrane beta strand</keyword>
<dbReference type="EMBL" id="CP045913">
    <property type="protein sequence ID" value="QGH64235.1"/>
    <property type="molecule type" value="Genomic_DNA"/>
</dbReference>
<dbReference type="Gene3D" id="2.60.40.3110">
    <property type="match status" value="1"/>
</dbReference>
<evidence type="ECO:0000256" key="3">
    <source>
        <dbReference type="ARBA" id="ARBA00022448"/>
    </source>
</evidence>
<keyword evidence="7" id="KW-0732">Signal</keyword>
<dbReference type="SUPFAM" id="SSF141729">
    <property type="entry name" value="FimD N-terminal domain-like"/>
    <property type="match status" value="1"/>
</dbReference>